<comment type="caution">
    <text evidence="1">The sequence shown here is derived from an EMBL/GenBank/DDBJ whole genome shotgun (WGS) entry which is preliminary data.</text>
</comment>
<gene>
    <name evidence="1" type="ORF">AB0K36_21215</name>
</gene>
<proteinExistence type="predicted"/>
<keyword evidence="2" id="KW-1185">Reference proteome</keyword>
<dbReference type="Proteomes" id="UP001552521">
    <property type="component" value="Unassembled WGS sequence"/>
</dbReference>
<sequence length="803" mass="90775">MPHTVRDLRAMYPDTDERIKLLRLIAIQEFMSDSILPTRYRVPSKLIDPIVLTPHGEEVCRHVMRARNFKWAEVRLACFLKVFHQELLIDHKATDLPRLITALNEEIEAGKILHPFVWGRDLYDKAFEIFKHVPVSLDESQTARLLEGTPRGVFQSFDLVTGPLGILTSRGIRGLPPLINVPLYHCEKRSCRTVHRTYLETTPSQIHKTRTRVREVLEKDFGQPASFRDFFLEIDNDFCEFYGDQKTVAEVPLLGECFTEDELNTLIFVALRGKDSPLRAALSYNGITAGNPQDYIDGLDKAARIQSLLLLSSTELSSCIDEAIHAKVIRIPEHEVRRPRILDISGGYYNLSAECSRYGVRSLPDDTSLAVVRLQRLISSIYDLSDETSRRDLDWRLRRIEGKSAEERLDQFLRSEEPAEVLRHLILVGPGPTTLAAEKCGIPNSLELERLEDSEILNLLLWKLGFNVKSTDEAFGPLRKNQEVFAQAVAGVTAYSDTEKYEIKRESSPLFSSIESALDATLAFSAWALTFDHWSAKSRFVYRHSEAREQMAKILNSSSARRGPSSGEFIIYDAQGKNTLAPLISGFARLKKFLSAALDDADQYRRQESEMPSYAASAELTPFAFSHTLPFLDLGADSQETIIGLLGDITKILESGNVSNVRNQLQHSRDDFPTKEELTQFLDSIVKFIDITERSGLCPMAFRPAGHFRDSAGRASFSFKDYREREYIAQRPSGIGRSGMPGLARDQFIIPAARLKESAEVLRFSIGTRSTYDEIWADWPKYRASVDGASELIRPLDEAARVS</sequence>
<accession>A0ABV3HXH7</accession>
<dbReference type="RefSeq" id="WP_364596570.1">
    <property type="nucleotide sequence ID" value="NZ_JBFAQK010000030.1"/>
</dbReference>
<protein>
    <submittedName>
        <fullName evidence="1">Uncharacterized protein</fullName>
    </submittedName>
</protein>
<reference evidence="1 2" key="1">
    <citation type="submission" date="2024-06" db="EMBL/GenBank/DDBJ databases">
        <title>The Natural Products Discovery Center: Release of the First 8490 Sequenced Strains for Exploring Actinobacteria Biosynthetic Diversity.</title>
        <authorList>
            <person name="Kalkreuter E."/>
            <person name="Kautsar S.A."/>
            <person name="Yang D."/>
            <person name="Bader C.D."/>
            <person name="Teijaro C.N."/>
            <person name="Fluegel L."/>
            <person name="Davis C.M."/>
            <person name="Simpson J.R."/>
            <person name="Lauterbach L."/>
            <person name="Steele A.D."/>
            <person name="Gui C."/>
            <person name="Meng S."/>
            <person name="Li G."/>
            <person name="Viehrig K."/>
            <person name="Ye F."/>
            <person name="Su P."/>
            <person name="Kiefer A.F."/>
            <person name="Nichols A."/>
            <person name="Cepeda A.J."/>
            <person name="Yan W."/>
            <person name="Fan B."/>
            <person name="Jiang Y."/>
            <person name="Adhikari A."/>
            <person name="Zheng C.-J."/>
            <person name="Schuster L."/>
            <person name="Cowan T.M."/>
            <person name="Smanski M.J."/>
            <person name="Chevrette M.G."/>
            <person name="De Carvalho L.P.S."/>
            <person name="Shen B."/>
        </authorList>
    </citation>
    <scope>NUCLEOTIDE SEQUENCE [LARGE SCALE GENOMIC DNA]</scope>
    <source>
        <strain evidence="1 2">NPDC049344</strain>
    </source>
</reference>
<dbReference type="EMBL" id="JBFAQK010000030">
    <property type="protein sequence ID" value="MEV4683295.1"/>
    <property type="molecule type" value="Genomic_DNA"/>
</dbReference>
<evidence type="ECO:0000313" key="2">
    <source>
        <dbReference type="Proteomes" id="UP001552521"/>
    </source>
</evidence>
<organism evidence="1 2">
    <name type="scientific">Streptomyces kurssanovii</name>
    <dbReference type="NCBI Taxonomy" id="67312"/>
    <lineage>
        <taxon>Bacteria</taxon>
        <taxon>Bacillati</taxon>
        <taxon>Actinomycetota</taxon>
        <taxon>Actinomycetes</taxon>
        <taxon>Kitasatosporales</taxon>
        <taxon>Streptomycetaceae</taxon>
        <taxon>Streptomyces</taxon>
    </lineage>
</organism>
<name>A0ABV3HXH7_9ACTN</name>
<evidence type="ECO:0000313" key="1">
    <source>
        <dbReference type="EMBL" id="MEV4683295.1"/>
    </source>
</evidence>